<evidence type="ECO:0000256" key="2">
    <source>
        <dbReference type="ARBA" id="ARBA00005551"/>
    </source>
</evidence>
<sequence length="594" mass="64518">MSFLQQALIFLAAAVVSVPLFKRLGLGSVLGYLAAGMVIGPWGVGLISDVESILHFAELGVVLLLFLIGLELQPSRLWELRKSVFGLGGVQVVATGAVLAGAGMALGLKPATALITGLGLSLSSTAFALQLLAEKNELTTEHGRASFGILLFQDLAVIPLLALLPFLGEPVAQSTEPGWVSALKVVGVLAGVVLGGRYVLRPVFRFVASLHSQELFTATALLLVVGTALLVSKVGLSMALGAFLAGVLLADSEYRHELEADIEPFKGLLLGLFFIAVGMSVNIGLLASGPVRVVVLVLGLVLAKALVLYALGRWAFKSNEPSSSMAVVISQGGEFAFVLFGLAVGFRVMERELAELLVVVVSLSMAVTPVLFLVYDRFVRPRFHQKERRDFDVAAEEDHPVIIAGFGRVGQVVGRLLHVKHIGFTALDASPEHIDFLKKFGNTKIYYGDASRLDLLRAARADKAKVFVLAIDDMEASVRTAETVLQHFPHLTLFARARNRQHAYQLMNLGIQHVMRETYAGSLEMTGDILQELGLTWSESKSALERFREHDEALLRTSYLHHKDVKKLTELAKQARQDLQELFEKDEQKQKKSA</sequence>
<dbReference type="Pfam" id="PF00999">
    <property type="entry name" value="Na_H_Exchanger"/>
    <property type="match status" value="1"/>
</dbReference>
<feature type="transmembrane region" description="Helical" evidence="14">
    <location>
        <begin position="356"/>
        <end position="375"/>
    </location>
</feature>
<evidence type="ECO:0000256" key="8">
    <source>
        <dbReference type="ARBA" id="ARBA00022692"/>
    </source>
</evidence>
<protein>
    <submittedName>
        <fullName evidence="16">Potassium transporter KefB</fullName>
    </submittedName>
</protein>
<dbReference type="InterPro" id="IPR036291">
    <property type="entry name" value="NAD(P)-bd_dom_sf"/>
</dbReference>
<evidence type="ECO:0000256" key="14">
    <source>
        <dbReference type="SAM" id="Phobius"/>
    </source>
</evidence>
<dbReference type="AlphaFoldDB" id="A0A084SG13"/>
<dbReference type="EMBL" id="JPMI01000378">
    <property type="protein sequence ID" value="KFA87398.1"/>
    <property type="molecule type" value="Genomic_DNA"/>
</dbReference>
<dbReference type="FunFam" id="1.20.1530.20:FF:000001">
    <property type="entry name" value="Glutathione-regulated potassium-efflux system protein KefB"/>
    <property type="match status" value="1"/>
</dbReference>
<feature type="domain" description="RCK N-terminal" evidence="15">
    <location>
        <begin position="397"/>
        <end position="515"/>
    </location>
</feature>
<dbReference type="Proteomes" id="UP000028547">
    <property type="component" value="Unassembled WGS sequence"/>
</dbReference>
<evidence type="ECO:0000256" key="5">
    <source>
        <dbReference type="ARBA" id="ARBA00022475"/>
    </source>
</evidence>
<feature type="transmembrane region" description="Helical" evidence="14">
    <location>
        <begin position="53"/>
        <end position="72"/>
    </location>
</feature>
<evidence type="ECO:0000256" key="12">
    <source>
        <dbReference type="ARBA" id="ARBA00023136"/>
    </source>
</evidence>
<name>A0A084SG13_9BACT</name>
<dbReference type="GO" id="GO:1902600">
    <property type="term" value="P:proton transmembrane transport"/>
    <property type="evidence" value="ECO:0007669"/>
    <property type="project" value="InterPro"/>
</dbReference>
<evidence type="ECO:0000256" key="3">
    <source>
        <dbReference type="ARBA" id="ARBA00022448"/>
    </source>
</evidence>
<evidence type="ECO:0000256" key="7">
    <source>
        <dbReference type="ARBA" id="ARBA00022538"/>
    </source>
</evidence>
<comment type="similarity">
    <text evidence="2">Belongs to the monovalent cation:proton antiporter 2 (CPA2) transporter (TC 2.A.37) family.</text>
</comment>
<keyword evidence="6" id="KW-0997">Cell inner membrane</keyword>
<dbReference type="GO" id="GO:0005886">
    <property type="term" value="C:plasma membrane"/>
    <property type="evidence" value="ECO:0007669"/>
    <property type="project" value="UniProtKB-SubCell"/>
</dbReference>
<comment type="subcellular location">
    <subcellularLocation>
        <location evidence="1">Cell inner membrane</location>
        <topology evidence="1">Multi-pass membrane protein</topology>
    </subcellularLocation>
</comment>
<feature type="transmembrane region" description="Helical" evidence="14">
    <location>
        <begin position="324"/>
        <end position="344"/>
    </location>
</feature>
<dbReference type="Gene3D" id="3.40.50.720">
    <property type="entry name" value="NAD(P)-binding Rossmann-like Domain"/>
    <property type="match status" value="1"/>
</dbReference>
<evidence type="ECO:0000256" key="4">
    <source>
        <dbReference type="ARBA" id="ARBA00022449"/>
    </source>
</evidence>
<dbReference type="InterPro" id="IPR006153">
    <property type="entry name" value="Cation/H_exchanger_TM"/>
</dbReference>
<feature type="transmembrane region" description="Helical" evidence="14">
    <location>
        <begin position="179"/>
        <end position="200"/>
    </location>
</feature>
<dbReference type="Gene3D" id="1.20.1530.20">
    <property type="match status" value="1"/>
</dbReference>
<feature type="transmembrane region" description="Helical" evidence="14">
    <location>
        <begin position="145"/>
        <end position="167"/>
    </location>
</feature>
<feature type="transmembrane region" description="Helical" evidence="14">
    <location>
        <begin position="29"/>
        <end position="47"/>
    </location>
</feature>
<keyword evidence="3" id="KW-0813">Transport</keyword>
<keyword evidence="10 14" id="KW-1133">Transmembrane helix</keyword>
<dbReference type="GO" id="GO:0015297">
    <property type="term" value="F:antiporter activity"/>
    <property type="evidence" value="ECO:0007669"/>
    <property type="project" value="UniProtKB-KW"/>
</dbReference>
<keyword evidence="5" id="KW-1003">Cell membrane</keyword>
<accession>A0A084SG13</accession>
<evidence type="ECO:0000256" key="13">
    <source>
        <dbReference type="SAM" id="Coils"/>
    </source>
</evidence>
<dbReference type="NCBIfam" id="NF002924">
    <property type="entry name" value="PRK03562.1"/>
    <property type="match status" value="1"/>
</dbReference>
<evidence type="ECO:0000256" key="6">
    <source>
        <dbReference type="ARBA" id="ARBA00022519"/>
    </source>
</evidence>
<comment type="caution">
    <text evidence="16">The sequence shown here is derived from an EMBL/GenBank/DDBJ whole genome shotgun (WGS) entry which is preliminary data.</text>
</comment>
<keyword evidence="4" id="KW-0050">Antiport</keyword>
<dbReference type="InterPro" id="IPR004771">
    <property type="entry name" value="K/H_exchanger"/>
</dbReference>
<keyword evidence="9" id="KW-0630">Potassium</keyword>
<gene>
    <name evidence="16" type="ORF">Q664_47795</name>
</gene>
<dbReference type="GO" id="GO:0006813">
    <property type="term" value="P:potassium ion transport"/>
    <property type="evidence" value="ECO:0007669"/>
    <property type="project" value="UniProtKB-KW"/>
</dbReference>
<feature type="transmembrane region" description="Helical" evidence="14">
    <location>
        <begin position="84"/>
        <end position="106"/>
    </location>
</feature>
<dbReference type="PANTHER" id="PTHR46157">
    <property type="entry name" value="K(+) EFFLUX ANTIPORTER 3, CHLOROPLASTIC"/>
    <property type="match status" value="1"/>
</dbReference>
<evidence type="ECO:0000313" key="16">
    <source>
        <dbReference type="EMBL" id="KFA87398.1"/>
    </source>
</evidence>
<keyword evidence="12 14" id="KW-0472">Membrane</keyword>
<dbReference type="Pfam" id="PF02254">
    <property type="entry name" value="TrkA_N"/>
    <property type="match status" value="1"/>
</dbReference>
<dbReference type="GO" id="GO:0008324">
    <property type="term" value="F:monoatomic cation transmembrane transporter activity"/>
    <property type="evidence" value="ECO:0007669"/>
    <property type="project" value="InterPro"/>
</dbReference>
<dbReference type="InterPro" id="IPR003148">
    <property type="entry name" value="RCK_N"/>
</dbReference>
<dbReference type="PROSITE" id="PS51201">
    <property type="entry name" value="RCK_N"/>
    <property type="match status" value="1"/>
</dbReference>
<evidence type="ECO:0000256" key="1">
    <source>
        <dbReference type="ARBA" id="ARBA00004429"/>
    </source>
</evidence>
<feature type="transmembrane region" description="Helical" evidence="14">
    <location>
        <begin position="268"/>
        <end position="286"/>
    </location>
</feature>
<dbReference type="NCBIfam" id="TIGR00932">
    <property type="entry name" value="2a37"/>
    <property type="match status" value="1"/>
</dbReference>
<feature type="transmembrane region" description="Helical" evidence="14">
    <location>
        <begin position="221"/>
        <end position="248"/>
    </location>
</feature>
<evidence type="ECO:0000259" key="15">
    <source>
        <dbReference type="PROSITE" id="PS51201"/>
    </source>
</evidence>
<keyword evidence="13" id="KW-0175">Coiled coil</keyword>
<reference evidence="16 17" key="1">
    <citation type="submission" date="2014-07" db="EMBL/GenBank/DDBJ databases">
        <title>Draft Genome Sequence of Gephyronic Acid Producer, Cystobacter violaceus Strain Cb vi76.</title>
        <authorList>
            <person name="Stevens D.C."/>
            <person name="Young J."/>
            <person name="Carmichael R."/>
            <person name="Tan J."/>
            <person name="Taylor R.E."/>
        </authorList>
    </citation>
    <scope>NUCLEOTIDE SEQUENCE [LARGE SCALE GENOMIC DNA]</scope>
    <source>
        <strain evidence="16 17">Cb vi76</strain>
    </source>
</reference>
<dbReference type="SUPFAM" id="SSF51735">
    <property type="entry name" value="NAD(P)-binding Rossmann-fold domains"/>
    <property type="match status" value="1"/>
</dbReference>
<dbReference type="InterPro" id="IPR038770">
    <property type="entry name" value="Na+/solute_symporter_sf"/>
</dbReference>
<keyword evidence="8 14" id="KW-0812">Transmembrane</keyword>
<keyword evidence="7" id="KW-0633">Potassium transport</keyword>
<keyword evidence="11" id="KW-0406">Ion transport</keyword>
<feature type="coiled-coil region" evidence="13">
    <location>
        <begin position="565"/>
        <end position="592"/>
    </location>
</feature>
<feature type="transmembrane region" description="Helical" evidence="14">
    <location>
        <begin position="293"/>
        <end position="312"/>
    </location>
</feature>
<evidence type="ECO:0000256" key="10">
    <source>
        <dbReference type="ARBA" id="ARBA00022989"/>
    </source>
</evidence>
<feature type="transmembrane region" description="Helical" evidence="14">
    <location>
        <begin position="112"/>
        <end position="133"/>
    </location>
</feature>
<evidence type="ECO:0000313" key="17">
    <source>
        <dbReference type="Proteomes" id="UP000028547"/>
    </source>
</evidence>
<dbReference type="RefSeq" id="WP_043412598.1">
    <property type="nucleotide sequence ID" value="NZ_JPMI01000378.1"/>
</dbReference>
<evidence type="ECO:0000256" key="11">
    <source>
        <dbReference type="ARBA" id="ARBA00023065"/>
    </source>
</evidence>
<proteinExistence type="inferred from homology"/>
<organism evidence="16 17">
    <name type="scientific">Archangium violaceum Cb vi76</name>
    <dbReference type="NCBI Taxonomy" id="1406225"/>
    <lineage>
        <taxon>Bacteria</taxon>
        <taxon>Pseudomonadati</taxon>
        <taxon>Myxococcota</taxon>
        <taxon>Myxococcia</taxon>
        <taxon>Myxococcales</taxon>
        <taxon>Cystobacterineae</taxon>
        <taxon>Archangiaceae</taxon>
        <taxon>Archangium</taxon>
    </lineage>
</organism>
<feature type="transmembrane region" description="Helical" evidence="14">
    <location>
        <begin position="6"/>
        <end position="22"/>
    </location>
</feature>
<evidence type="ECO:0000256" key="9">
    <source>
        <dbReference type="ARBA" id="ARBA00022958"/>
    </source>
</evidence>
<dbReference type="PANTHER" id="PTHR46157:SF4">
    <property type="entry name" value="K(+) EFFLUX ANTIPORTER 3, CHLOROPLASTIC"/>
    <property type="match status" value="1"/>
</dbReference>
<dbReference type="FunFam" id="3.40.50.720:FF:000036">
    <property type="entry name" value="Glutathione-regulated potassium-efflux system protein KefB"/>
    <property type="match status" value="1"/>
</dbReference>